<reference evidence="1 2" key="1">
    <citation type="submission" date="2019-12" db="EMBL/GenBank/DDBJ databases">
        <title>Isolation and characterization of three novel carbon monoxide-oxidizing members of Halobacteria from salione crusts and soils.</title>
        <authorList>
            <person name="Myers M.R."/>
            <person name="King G.M."/>
        </authorList>
    </citation>
    <scope>NUCLEOTIDE SEQUENCE [LARGE SCALE GENOMIC DNA]</scope>
    <source>
        <strain evidence="1 2">PCN9</strain>
    </source>
</reference>
<keyword evidence="2" id="KW-1185">Reference proteome</keyword>
<accession>A0A6B0SJL8</accession>
<evidence type="ECO:0000313" key="2">
    <source>
        <dbReference type="Proteomes" id="UP000471521"/>
    </source>
</evidence>
<dbReference type="AlphaFoldDB" id="A0A6B0SJL8"/>
<sequence length="394" mass="44381">MSPTDADCQILIPFTDTFRSDYEPFVLPVLRDRERAPSDVSVFTARRALDAEDKSLFSDATVLFEEDLFTLDTYRQAKKAYQDLSCDIEDLCRDFDLSVDDRQATKRYFKKYCLDSVLFQSVLDQTDPDVLYAVQFTSNRGYLNAVRKRRDGEMLKTLVIQHGAFRHGIHHPFIGSDHALLWGEHFNSVLDSIDTAFQPPDTKVVGNPKLQARLAQYGRATEQSIGSPPTVLYTSTPVEHSLEAMRLFADVVNKYPNVKVIYRPHPSGEPAKYCSLRKDEFLREEQIERSQNVYSLINQSDVVVGTDTTALPEAVAFGVPVIQLLPERSGSKWAEGGICSVSTTEELDKMLSSLVTNPDERVAVLNRERPLAEQMFGDVSNASKIIAAYVDSFI</sequence>
<proteinExistence type="predicted"/>
<dbReference type="EMBL" id="WUUU01000001">
    <property type="protein sequence ID" value="MXR19072.1"/>
    <property type="molecule type" value="Genomic_DNA"/>
</dbReference>
<dbReference type="Proteomes" id="UP000471521">
    <property type="component" value="Unassembled WGS sequence"/>
</dbReference>
<evidence type="ECO:0000313" key="1">
    <source>
        <dbReference type="EMBL" id="MXR19072.1"/>
    </source>
</evidence>
<name>A0A6B0SJL8_9EURY</name>
<dbReference type="RefSeq" id="WP_159524674.1">
    <property type="nucleotide sequence ID" value="NZ_WUUU01000001.1"/>
</dbReference>
<dbReference type="SUPFAM" id="SSF53756">
    <property type="entry name" value="UDP-Glycosyltransferase/glycogen phosphorylase"/>
    <property type="match status" value="1"/>
</dbReference>
<organism evidence="1 2">
    <name type="scientific">Halobacterium bonnevillei</name>
    <dbReference type="NCBI Taxonomy" id="2692200"/>
    <lineage>
        <taxon>Archaea</taxon>
        <taxon>Methanobacteriati</taxon>
        <taxon>Methanobacteriota</taxon>
        <taxon>Stenosarchaea group</taxon>
        <taxon>Halobacteria</taxon>
        <taxon>Halobacteriales</taxon>
        <taxon>Halobacteriaceae</taxon>
        <taxon>Halobacterium</taxon>
    </lineage>
</organism>
<protein>
    <submittedName>
        <fullName evidence="1">Uncharacterized protein</fullName>
    </submittedName>
</protein>
<gene>
    <name evidence="1" type="ORF">GRX66_00040</name>
</gene>
<comment type="caution">
    <text evidence="1">The sequence shown here is derived from an EMBL/GenBank/DDBJ whole genome shotgun (WGS) entry which is preliminary data.</text>
</comment>